<dbReference type="AlphaFoldDB" id="A0A6U0UCS3"/>
<reference evidence="3" key="1">
    <citation type="submission" date="2021-01" db="EMBL/GenBank/DDBJ databases">
        <authorList>
            <person name="Corre E."/>
            <person name="Pelletier E."/>
            <person name="Niang G."/>
            <person name="Scheremetjew M."/>
            <person name="Finn R."/>
            <person name="Kale V."/>
            <person name="Holt S."/>
            <person name="Cochrane G."/>
            <person name="Meng A."/>
            <person name="Brown T."/>
            <person name="Cohen L."/>
        </authorList>
    </citation>
    <scope>NUCLEOTIDE SEQUENCE</scope>
    <source>
        <strain evidence="3">CCMP2078</strain>
    </source>
</reference>
<dbReference type="EMBL" id="HBEA01005958">
    <property type="protein sequence ID" value="CAD8255075.1"/>
    <property type="molecule type" value="Transcribed_RNA"/>
</dbReference>
<organism evidence="3">
    <name type="scientific">Pinguiococcus pyrenoidosus</name>
    <dbReference type="NCBI Taxonomy" id="172671"/>
    <lineage>
        <taxon>Eukaryota</taxon>
        <taxon>Sar</taxon>
        <taxon>Stramenopiles</taxon>
        <taxon>Ochrophyta</taxon>
        <taxon>Pinguiophyceae</taxon>
        <taxon>Pinguiochrysidales</taxon>
        <taxon>Pinguiochrysidaceae</taxon>
        <taxon>Pinguiococcus</taxon>
    </lineage>
</organism>
<dbReference type="EMBL" id="HBEA01005957">
    <property type="protein sequence ID" value="CAD8255074.1"/>
    <property type="molecule type" value="Transcribed_RNA"/>
</dbReference>
<proteinExistence type="predicted"/>
<accession>A0A6U0UCS3</accession>
<evidence type="ECO:0000313" key="2">
    <source>
        <dbReference type="EMBL" id="CAD8255074.1"/>
    </source>
</evidence>
<evidence type="ECO:0000313" key="3">
    <source>
        <dbReference type="EMBL" id="CAD8255075.1"/>
    </source>
</evidence>
<evidence type="ECO:0000256" key="1">
    <source>
        <dbReference type="SAM" id="MobiDB-lite"/>
    </source>
</evidence>
<protein>
    <submittedName>
        <fullName evidence="3">Uncharacterized protein</fullName>
    </submittedName>
</protein>
<sequence>MACAEHRIPWSDILSAALIGGDAQDGGEVAGTDGAQDGYWEDERETSDDDVVRDLTASDIDEGRMNAFLFAVEQASTLRSCRVDENQDRWALIQAVQDVYRQKANMTGKLPTKMKRMLARLVNVACSQSYVTTAYRSKVREGAMIPCEEAESRGNEHVYPEMYIRMLQPGKQVLEDPERFS</sequence>
<name>A0A6U0UCS3_9STRA</name>
<gene>
    <name evidence="2" type="ORF">PPYR1160_LOCUS4566</name>
    <name evidence="3" type="ORF">PPYR1160_LOCUS4567</name>
</gene>
<feature type="compositionally biased region" description="Acidic residues" evidence="1">
    <location>
        <begin position="39"/>
        <end position="48"/>
    </location>
</feature>
<feature type="region of interest" description="Disordered" evidence="1">
    <location>
        <begin position="25"/>
        <end position="48"/>
    </location>
</feature>